<keyword evidence="3" id="KW-1185">Reference proteome</keyword>
<keyword evidence="1" id="KW-0433">Leucine-rich repeat</keyword>
<dbReference type="PANTHER" id="PTHR14224">
    <property type="entry name" value="SIMILAR TO PREFERENTIALLY EXPRESSED ANTIGEN IN MELANOMA-LIKE 3"/>
    <property type="match status" value="1"/>
</dbReference>
<dbReference type="AlphaFoldDB" id="A0A9J7KF32"/>
<dbReference type="KEGG" id="cge:118239815"/>
<evidence type="ECO:0000313" key="3">
    <source>
        <dbReference type="Proteomes" id="UP001108280"/>
    </source>
</evidence>
<evidence type="ECO:0000256" key="1">
    <source>
        <dbReference type="ARBA" id="ARBA00022614"/>
    </source>
</evidence>
<dbReference type="Proteomes" id="UP001108280">
    <property type="component" value="Unplaced"/>
</dbReference>
<dbReference type="GeneID" id="118239815"/>
<reference evidence="4" key="1">
    <citation type="submission" date="2025-08" db="UniProtKB">
        <authorList>
            <consortium name="RefSeq"/>
        </authorList>
    </citation>
    <scope>IDENTIFICATION</scope>
    <source>
        <strain evidence="4">17A/GY</strain>
        <tissue evidence="4">Liver</tissue>
    </source>
</reference>
<dbReference type="OrthoDB" id="9634584at2759"/>
<organism evidence="3 4">
    <name type="scientific">Cricetulus griseus</name>
    <name type="common">Chinese hamster</name>
    <name type="synonym">Cricetulus barabensis griseus</name>
    <dbReference type="NCBI Taxonomy" id="10029"/>
    <lineage>
        <taxon>Eukaryota</taxon>
        <taxon>Metazoa</taxon>
        <taxon>Chordata</taxon>
        <taxon>Craniata</taxon>
        <taxon>Vertebrata</taxon>
        <taxon>Euteleostomi</taxon>
        <taxon>Mammalia</taxon>
        <taxon>Eutheria</taxon>
        <taxon>Euarchontoglires</taxon>
        <taxon>Glires</taxon>
        <taxon>Rodentia</taxon>
        <taxon>Myomorpha</taxon>
        <taxon>Muroidea</taxon>
        <taxon>Cricetidae</taxon>
        <taxon>Cricetinae</taxon>
        <taxon>Cricetulus</taxon>
    </lineage>
</organism>
<name>A0A9J7KF32_CRIGR</name>
<dbReference type="PANTHER" id="PTHR14224:SF104">
    <property type="entry name" value="RIKEN CDNA C130073F10 GENE-RELATED"/>
    <property type="match status" value="1"/>
</dbReference>
<gene>
    <name evidence="4" type="primary">LOC118239815</name>
</gene>
<dbReference type="InterPro" id="IPR050694">
    <property type="entry name" value="LRRC14/PRAME"/>
</dbReference>
<accession>A0A9J7KF32</accession>
<keyword evidence="2" id="KW-0677">Repeat</keyword>
<evidence type="ECO:0000256" key="2">
    <source>
        <dbReference type="ARBA" id="ARBA00022737"/>
    </source>
</evidence>
<evidence type="ECO:0000313" key="4">
    <source>
        <dbReference type="RefSeq" id="XP_035309724.1"/>
    </source>
</evidence>
<protein>
    <submittedName>
        <fullName evidence="4">PRAME family member 12-like</fullName>
    </submittedName>
</protein>
<dbReference type="RefSeq" id="XP_035309724.1">
    <property type="nucleotide sequence ID" value="XM_035453833.1"/>
</dbReference>
<sequence length="194" mass="22654">MSFQAVPTLQQLAIQGLLTDEDLSISALERLHTFFYPPLFEQAFINRQTNVVKAMIISWPFPCLPLGSLIQYVHEDNFQAVLDGMDWLLNQPVWPKQCRLQVLNLHHIESGFEERCVRTQNGFSRPKKEPLKKDPTTEGKQQTLKVLAEYTHIFRTLKDYSDHFMQWLKLRKDRQGFSLNITLTCNSLCNPGWF</sequence>
<proteinExistence type="predicted"/>